<feature type="transmembrane region" description="Helical" evidence="11">
    <location>
        <begin position="143"/>
        <end position="159"/>
    </location>
</feature>
<comment type="function">
    <text evidence="11">Transport of potassium into the cell. Likely operates as a K(+):H(+) symporter.</text>
</comment>
<evidence type="ECO:0000259" key="12">
    <source>
        <dbReference type="Pfam" id="PF02705"/>
    </source>
</evidence>
<dbReference type="InterPro" id="IPR003855">
    <property type="entry name" value="K+_transporter"/>
</dbReference>
<dbReference type="PANTHER" id="PTHR30540">
    <property type="entry name" value="OSMOTIC STRESS POTASSIUM TRANSPORTER"/>
    <property type="match status" value="1"/>
</dbReference>
<evidence type="ECO:0000313" key="14">
    <source>
        <dbReference type="EMBL" id="ATL47272.1"/>
    </source>
</evidence>
<feature type="transmembrane region" description="Helical" evidence="11">
    <location>
        <begin position="247"/>
        <end position="269"/>
    </location>
</feature>
<keyword evidence="9 11" id="KW-0406">Ion transport</keyword>
<feature type="domain" description="K+ potassium transporter integral membrane" evidence="12">
    <location>
        <begin position="22"/>
        <end position="456"/>
    </location>
</feature>
<keyword evidence="8 11" id="KW-1133">Transmembrane helix</keyword>
<keyword evidence="4 11" id="KW-0633">Potassium transport</keyword>
<feature type="transmembrane region" description="Helical" evidence="11">
    <location>
        <begin position="373"/>
        <end position="391"/>
    </location>
</feature>
<dbReference type="Proteomes" id="UP000220133">
    <property type="component" value="Chromosome"/>
</dbReference>
<feature type="transmembrane region" description="Helical" evidence="11">
    <location>
        <begin position="425"/>
        <end position="444"/>
    </location>
</feature>
<dbReference type="OrthoDB" id="9805577at2"/>
<keyword evidence="2 11" id="KW-0813">Transport</keyword>
<proteinExistence type="inferred from homology"/>
<evidence type="ECO:0000256" key="9">
    <source>
        <dbReference type="ARBA" id="ARBA00023065"/>
    </source>
</evidence>
<sequence>MFSFIVLSVGKNLHKVSLAGLIVALGIIYGDIGTSPLYVFKAIIGDNFIDESLIIGGISCIIWTLTLQTTVKYVILTLRADNKGEGGIFSLYALVRRHAKWAVIIGMIGGAALLADGIITPPITVTSAIEGLRTLPVFRDLDQLTIVKIVVLIIGFLFFMQQFGTNSIGKLFGPVMLIWFSMLAVLGITHIVDDVSVLKAFNPYYGIQLLTTYKSGFLILGAVFLCTTGAEALYSDLGHVGRGNIRISWIFVKASLILNYLGQGAWLLTRRGMMLEKGSNPFFMIMPEWFVIFGVIIATLAAVIASQALISGSFTLISEAMRLNLWPKLKINYPTELRGQLYIPGINLMLFVGCTAIVLIFQESSKMEAAYGLSITICMLMTSCLFALYLYTRRTKLIWIWVYLAVYLTMEFSFLFANLTKFTHGGYVTVIVGGVLFLVMFVWFKSRKIKNRYVEFVKLEDYLPILQELSNDTTIPKFATHLVYMSSADNPKEIEHKIIYSVLNKKPKRADIYWFVHVDVVDEPYLSEYSVQTVIPNEVIRVEFRLGFRVEQRINLMFRMVVEDMVKNKEVNITSRYESLSKNNVVGDFQFIVMEKFLSHDNDLPIHERLIMRLYFMLKKISLSEERGFGLDSSYVTIEKFPLVVAPVTNLQLKRVTYRNS</sequence>
<accession>A0A291QTR3</accession>
<dbReference type="PANTHER" id="PTHR30540:SF83">
    <property type="entry name" value="K+ POTASSIUM TRANSPORTER"/>
    <property type="match status" value="1"/>
</dbReference>
<dbReference type="InterPro" id="IPR053951">
    <property type="entry name" value="K_trans_N"/>
</dbReference>
<feature type="transmembrane region" description="Helical" evidence="11">
    <location>
        <begin position="12"/>
        <end position="32"/>
    </location>
</feature>
<dbReference type="Pfam" id="PF22776">
    <property type="entry name" value="K_trans_C"/>
    <property type="match status" value="1"/>
</dbReference>
<keyword evidence="10 11" id="KW-0472">Membrane</keyword>
<feature type="transmembrane region" description="Helical" evidence="11">
    <location>
        <begin position="289"/>
        <end position="318"/>
    </location>
</feature>
<evidence type="ECO:0000256" key="10">
    <source>
        <dbReference type="ARBA" id="ARBA00023136"/>
    </source>
</evidence>
<comment type="subcellular location">
    <subcellularLocation>
        <location evidence="11">Cell membrane</location>
        <topology evidence="11">Multi-pass membrane protein</topology>
    </subcellularLocation>
    <subcellularLocation>
        <location evidence="1">Membrane</location>
        <topology evidence="1">Multi-pass membrane protein</topology>
    </subcellularLocation>
</comment>
<feature type="transmembrane region" description="Helical" evidence="11">
    <location>
        <begin position="339"/>
        <end position="361"/>
    </location>
</feature>
<feature type="transmembrane region" description="Helical" evidence="11">
    <location>
        <begin position="212"/>
        <end position="235"/>
    </location>
</feature>
<evidence type="ECO:0000256" key="4">
    <source>
        <dbReference type="ARBA" id="ARBA00022538"/>
    </source>
</evidence>
<keyword evidence="3 11" id="KW-1003">Cell membrane</keyword>
<dbReference type="Pfam" id="PF02705">
    <property type="entry name" value="K_trans"/>
    <property type="match status" value="1"/>
</dbReference>
<organism evidence="14 15">
    <name type="scientific">Chitinophaga caeni</name>
    <dbReference type="NCBI Taxonomy" id="2029983"/>
    <lineage>
        <taxon>Bacteria</taxon>
        <taxon>Pseudomonadati</taxon>
        <taxon>Bacteroidota</taxon>
        <taxon>Chitinophagia</taxon>
        <taxon>Chitinophagales</taxon>
        <taxon>Chitinophagaceae</taxon>
        <taxon>Chitinophaga</taxon>
    </lineage>
</organism>
<evidence type="ECO:0000256" key="3">
    <source>
        <dbReference type="ARBA" id="ARBA00022475"/>
    </source>
</evidence>
<dbReference type="AlphaFoldDB" id="A0A291QTR3"/>
<keyword evidence="7 11" id="KW-0630">Potassium</keyword>
<feature type="transmembrane region" description="Helical" evidence="11">
    <location>
        <begin position="398"/>
        <end position="419"/>
    </location>
</feature>
<feature type="transmembrane region" description="Helical" evidence="11">
    <location>
        <begin position="101"/>
        <end position="123"/>
    </location>
</feature>
<gene>
    <name evidence="11" type="primary">kup</name>
    <name evidence="14" type="ORF">COR50_08860</name>
</gene>
<keyword evidence="15" id="KW-1185">Reference proteome</keyword>
<dbReference type="InterPro" id="IPR023051">
    <property type="entry name" value="Kup"/>
</dbReference>
<feature type="transmembrane region" description="Helical" evidence="11">
    <location>
        <begin position="52"/>
        <end position="75"/>
    </location>
</feature>
<comment type="similarity">
    <text evidence="11">Belongs to the HAK/KUP transporter (TC 2.A.72) family.</text>
</comment>
<keyword evidence="5 11" id="KW-0812">Transmembrane</keyword>
<dbReference type="HAMAP" id="MF_01522">
    <property type="entry name" value="Kup"/>
    <property type="match status" value="1"/>
</dbReference>
<keyword evidence="6 11" id="KW-0769">Symport</keyword>
<dbReference type="EMBL" id="CP023777">
    <property type="protein sequence ID" value="ATL47272.1"/>
    <property type="molecule type" value="Genomic_DNA"/>
</dbReference>
<feature type="transmembrane region" description="Helical" evidence="11">
    <location>
        <begin position="171"/>
        <end position="192"/>
    </location>
</feature>
<dbReference type="GO" id="GO:0015293">
    <property type="term" value="F:symporter activity"/>
    <property type="evidence" value="ECO:0007669"/>
    <property type="project" value="UniProtKB-UniRule"/>
</dbReference>
<dbReference type="GO" id="GO:0015079">
    <property type="term" value="F:potassium ion transmembrane transporter activity"/>
    <property type="evidence" value="ECO:0007669"/>
    <property type="project" value="UniProtKB-UniRule"/>
</dbReference>
<evidence type="ECO:0000256" key="5">
    <source>
        <dbReference type="ARBA" id="ARBA00022692"/>
    </source>
</evidence>
<dbReference type="GO" id="GO:0005886">
    <property type="term" value="C:plasma membrane"/>
    <property type="evidence" value="ECO:0007669"/>
    <property type="project" value="UniProtKB-SubCell"/>
</dbReference>
<comment type="catalytic activity">
    <reaction evidence="11">
        <text>K(+)(in) + H(+)(in) = K(+)(out) + H(+)(out)</text>
        <dbReference type="Rhea" id="RHEA:28490"/>
        <dbReference type="ChEBI" id="CHEBI:15378"/>
        <dbReference type="ChEBI" id="CHEBI:29103"/>
    </reaction>
</comment>
<evidence type="ECO:0000256" key="6">
    <source>
        <dbReference type="ARBA" id="ARBA00022847"/>
    </source>
</evidence>
<evidence type="ECO:0000259" key="13">
    <source>
        <dbReference type="Pfam" id="PF22776"/>
    </source>
</evidence>
<evidence type="ECO:0000256" key="11">
    <source>
        <dbReference type="HAMAP-Rule" id="MF_01522"/>
    </source>
</evidence>
<evidence type="ECO:0000256" key="8">
    <source>
        <dbReference type="ARBA" id="ARBA00022989"/>
    </source>
</evidence>
<name>A0A291QTR3_9BACT</name>
<dbReference type="KEGG" id="cbae:COR50_08860"/>
<feature type="domain" description="K+ potassium transporter C-terminal" evidence="13">
    <location>
        <begin position="480"/>
        <end position="636"/>
    </location>
</feature>
<protein>
    <recommendedName>
        <fullName evidence="11">Probable potassium transport system protein Kup</fullName>
    </recommendedName>
</protein>
<evidence type="ECO:0000256" key="2">
    <source>
        <dbReference type="ARBA" id="ARBA00022448"/>
    </source>
</evidence>
<reference evidence="14 15" key="1">
    <citation type="submission" date="2017-10" db="EMBL/GenBank/DDBJ databases">
        <title>Paenichitinophaga pekingensis gen. nov., sp. nov., isolated from activated sludge.</title>
        <authorList>
            <person name="Jin D."/>
            <person name="Kong X."/>
            <person name="Deng Y."/>
            <person name="Bai Z."/>
        </authorList>
    </citation>
    <scope>NUCLEOTIDE SEQUENCE [LARGE SCALE GENOMIC DNA]</scope>
    <source>
        <strain evidence="14 15">13</strain>
    </source>
</reference>
<dbReference type="InterPro" id="IPR053952">
    <property type="entry name" value="K_trans_C"/>
</dbReference>
<evidence type="ECO:0000313" key="15">
    <source>
        <dbReference type="Proteomes" id="UP000220133"/>
    </source>
</evidence>
<evidence type="ECO:0000256" key="7">
    <source>
        <dbReference type="ARBA" id="ARBA00022958"/>
    </source>
</evidence>
<evidence type="ECO:0000256" key="1">
    <source>
        <dbReference type="ARBA" id="ARBA00004141"/>
    </source>
</evidence>